<comment type="caution">
    <text evidence="1">The sequence shown here is derived from an EMBL/GenBank/DDBJ whole genome shotgun (WGS) entry which is preliminary data.</text>
</comment>
<proteinExistence type="predicted"/>
<dbReference type="RefSeq" id="WP_126823714.1">
    <property type="nucleotide sequence ID" value="NZ_NGJZ01000001.1"/>
</dbReference>
<evidence type="ECO:0000313" key="1">
    <source>
        <dbReference type="EMBL" id="RSU08780.1"/>
    </source>
</evidence>
<organism evidence="1 2">
    <name type="scientific">Vagococcus entomophilus</name>
    <dbReference type="NCBI Taxonomy" id="1160095"/>
    <lineage>
        <taxon>Bacteria</taxon>
        <taxon>Bacillati</taxon>
        <taxon>Bacillota</taxon>
        <taxon>Bacilli</taxon>
        <taxon>Lactobacillales</taxon>
        <taxon>Enterococcaceae</taxon>
        <taxon>Vagococcus</taxon>
    </lineage>
</organism>
<sequence length="70" mass="8017">MEKALGKCFRSKSDDSFGFIRVFGIPYTYKVTEGIAHKNTMLEIIGYTNRDLLVRVNPELTESDVNCIDR</sequence>
<dbReference type="OrthoDB" id="2187473at2"/>
<accession>A0A430AKX8</accession>
<evidence type="ECO:0000313" key="2">
    <source>
        <dbReference type="Proteomes" id="UP000288669"/>
    </source>
</evidence>
<gene>
    <name evidence="1" type="ORF">CBF30_01015</name>
</gene>
<keyword evidence="2" id="KW-1185">Reference proteome</keyword>
<dbReference type="AlphaFoldDB" id="A0A430AKX8"/>
<reference evidence="1 2" key="1">
    <citation type="submission" date="2017-05" db="EMBL/GenBank/DDBJ databases">
        <title>Vagococcus spp. assemblies.</title>
        <authorList>
            <person name="Gulvik C.A."/>
        </authorList>
    </citation>
    <scope>NUCLEOTIDE SEQUENCE [LARGE SCALE GENOMIC DNA]</scope>
    <source>
        <strain evidence="1 2">DSM 24756</strain>
    </source>
</reference>
<name>A0A430AKX8_9ENTE</name>
<dbReference type="EMBL" id="NGJZ01000001">
    <property type="protein sequence ID" value="RSU08780.1"/>
    <property type="molecule type" value="Genomic_DNA"/>
</dbReference>
<dbReference type="Proteomes" id="UP000288669">
    <property type="component" value="Unassembled WGS sequence"/>
</dbReference>
<protein>
    <submittedName>
        <fullName evidence="1">Uncharacterized protein</fullName>
    </submittedName>
</protein>